<dbReference type="HOGENOM" id="CLU_1099409_0_0_1"/>
<name>K1PJC9_MAGGI</name>
<dbReference type="PROSITE" id="PS00028">
    <property type="entry name" value="ZINC_FINGER_C2H2_1"/>
    <property type="match status" value="2"/>
</dbReference>
<dbReference type="SMART" id="SM00355">
    <property type="entry name" value="ZnF_C2H2"/>
    <property type="match status" value="2"/>
</dbReference>
<accession>K1PJC9</accession>
<dbReference type="Pfam" id="PF00096">
    <property type="entry name" value="zf-C2H2"/>
    <property type="match status" value="2"/>
</dbReference>
<gene>
    <name evidence="2" type="ORF">CGI_10003411</name>
</gene>
<proteinExistence type="predicted"/>
<sequence>MRCEICGRTFSRISNLNLHIKEQHKDEIDCLKCSFCQRTLVRSFNLKRHYRVIHKLEGKDLKCAMEYKKFTVNYQSYEEARKPVYVLSEQYENISSDEDETIFAMKTEESLNASDHVHSNECNFLDDMSVSSLEIPSDSFVNELLENTEEDAGDEHTPETENCLLDSSASDSEMDTDRDVTVTKSSVCFLINKVTTTHPDGRTEVSRTTQIIYSEDINPEDVDFRSVVSEIAEDVAECLRKGNVREMKGDFSV</sequence>
<protein>
    <submittedName>
        <fullName evidence="2">Protein tramtrack, beta isoform</fullName>
    </submittedName>
</protein>
<dbReference type="InterPro" id="IPR036236">
    <property type="entry name" value="Znf_C2H2_sf"/>
</dbReference>
<evidence type="ECO:0000259" key="1">
    <source>
        <dbReference type="PROSITE" id="PS50157"/>
    </source>
</evidence>
<dbReference type="InterPro" id="IPR013087">
    <property type="entry name" value="Znf_C2H2_type"/>
</dbReference>
<feature type="domain" description="C2H2-type" evidence="1">
    <location>
        <begin position="1"/>
        <end position="29"/>
    </location>
</feature>
<dbReference type="Gene3D" id="3.30.160.60">
    <property type="entry name" value="Classic Zinc Finger"/>
    <property type="match status" value="1"/>
</dbReference>
<dbReference type="InParanoid" id="K1PJC9"/>
<dbReference type="AlphaFoldDB" id="K1PJC9"/>
<organism evidence="2">
    <name type="scientific">Magallana gigas</name>
    <name type="common">Pacific oyster</name>
    <name type="synonym">Crassostrea gigas</name>
    <dbReference type="NCBI Taxonomy" id="29159"/>
    <lineage>
        <taxon>Eukaryota</taxon>
        <taxon>Metazoa</taxon>
        <taxon>Spiralia</taxon>
        <taxon>Lophotrochozoa</taxon>
        <taxon>Mollusca</taxon>
        <taxon>Bivalvia</taxon>
        <taxon>Autobranchia</taxon>
        <taxon>Pteriomorphia</taxon>
        <taxon>Ostreida</taxon>
        <taxon>Ostreoidea</taxon>
        <taxon>Ostreidae</taxon>
        <taxon>Magallana</taxon>
    </lineage>
</organism>
<dbReference type="PROSITE" id="PS50157">
    <property type="entry name" value="ZINC_FINGER_C2H2_2"/>
    <property type="match status" value="2"/>
</dbReference>
<reference evidence="2" key="1">
    <citation type="journal article" date="2012" name="Nature">
        <title>The oyster genome reveals stress adaptation and complexity of shell formation.</title>
        <authorList>
            <person name="Zhang G."/>
            <person name="Fang X."/>
            <person name="Guo X."/>
            <person name="Li L."/>
            <person name="Luo R."/>
            <person name="Xu F."/>
            <person name="Yang P."/>
            <person name="Zhang L."/>
            <person name="Wang X."/>
            <person name="Qi H."/>
            <person name="Xiong Z."/>
            <person name="Que H."/>
            <person name="Xie Y."/>
            <person name="Holland P.W."/>
            <person name="Paps J."/>
            <person name="Zhu Y."/>
            <person name="Wu F."/>
            <person name="Chen Y."/>
            <person name="Wang J."/>
            <person name="Peng C."/>
            <person name="Meng J."/>
            <person name="Yang L."/>
            <person name="Liu J."/>
            <person name="Wen B."/>
            <person name="Zhang N."/>
            <person name="Huang Z."/>
            <person name="Zhu Q."/>
            <person name="Feng Y."/>
            <person name="Mount A."/>
            <person name="Hedgecock D."/>
            <person name="Xu Z."/>
            <person name="Liu Y."/>
            <person name="Domazet-Loso T."/>
            <person name="Du Y."/>
            <person name="Sun X."/>
            <person name="Zhang S."/>
            <person name="Liu B."/>
            <person name="Cheng P."/>
            <person name="Jiang X."/>
            <person name="Li J."/>
            <person name="Fan D."/>
            <person name="Wang W."/>
            <person name="Fu W."/>
            <person name="Wang T."/>
            <person name="Wang B."/>
            <person name="Zhang J."/>
            <person name="Peng Z."/>
            <person name="Li Y."/>
            <person name="Li N."/>
            <person name="Wang J."/>
            <person name="Chen M."/>
            <person name="He Y."/>
            <person name="Tan F."/>
            <person name="Song X."/>
            <person name="Zheng Q."/>
            <person name="Huang R."/>
            <person name="Yang H."/>
            <person name="Du X."/>
            <person name="Chen L."/>
            <person name="Yang M."/>
            <person name="Gaffney P.M."/>
            <person name="Wang S."/>
            <person name="Luo L."/>
            <person name="She Z."/>
            <person name="Ming Y."/>
            <person name="Huang W."/>
            <person name="Zhang S."/>
            <person name="Huang B."/>
            <person name="Zhang Y."/>
            <person name="Qu T."/>
            <person name="Ni P."/>
            <person name="Miao G."/>
            <person name="Wang J."/>
            <person name="Wang Q."/>
            <person name="Steinberg C.E."/>
            <person name="Wang H."/>
            <person name="Li N."/>
            <person name="Qian L."/>
            <person name="Zhang G."/>
            <person name="Li Y."/>
            <person name="Yang H."/>
            <person name="Liu X."/>
            <person name="Wang J."/>
            <person name="Yin Y."/>
            <person name="Wang J."/>
        </authorList>
    </citation>
    <scope>NUCLEOTIDE SEQUENCE [LARGE SCALE GENOMIC DNA]</scope>
    <source>
        <strain evidence="2">05x7-T-G4-1.051#20</strain>
    </source>
</reference>
<dbReference type="SUPFAM" id="SSF57667">
    <property type="entry name" value="beta-beta-alpha zinc fingers"/>
    <property type="match status" value="1"/>
</dbReference>
<dbReference type="EMBL" id="JH817000">
    <property type="protein sequence ID" value="EKC21748.1"/>
    <property type="molecule type" value="Genomic_DNA"/>
</dbReference>
<feature type="domain" description="C2H2-type" evidence="1">
    <location>
        <begin position="31"/>
        <end position="59"/>
    </location>
</feature>
<evidence type="ECO:0000313" key="2">
    <source>
        <dbReference type="EMBL" id="EKC21748.1"/>
    </source>
</evidence>